<dbReference type="Gene3D" id="3.80.10.10">
    <property type="entry name" value="Ribonuclease Inhibitor"/>
    <property type="match status" value="1"/>
</dbReference>
<accession>A0ABW4HDU7</accession>
<keyword evidence="5" id="KW-1185">Reference proteome</keyword>
<gene>
    <name evidence="4" type="ORF">ACFSC2_11800</name>
</gene>
<reference evidence="5" key="1">
    <citation type="journal article" date="2019" name="Int. J. Syst. Evol. Microbiol.">
        <title>The Global Catalogue of Microorganisms (GCM) 10K type strain sequencing project: providing services to taxonomists for standard genome sequencing and annotation.</title>
        <authorList>
            <consortium name="The Broad Institute Genomics Platform"/>
            <consortium name="The Broad Institute Genome Sequencing Center for Infectious Disease"/>
            <person name="Wu L."/>
            <person name="Ma J."/>
        </authorList>
    </citation>
    <scope>NUCLEOTIDE SEQUENCE [LARGE SCALE GENOMIC DNA]</scope>
    <source>
        <strain evidence="5">CCUG 70865</strain>
    </source>
</reference>
<dbReference type="Proteomes" id="UP001597138">
    <property type="component" value="Unassembled WGS sequence"/>
</dbReference>
<evidence type="ECO:0008006" key="6">
    <source>
        <dbReference type="Google" id="ProtNLM"/>
    </source>
</evidence>
<keyword evidence="2" id="KW-0677">Repeat</keyword>
<name>A0ABW4HDU7_9FLAO</name>
<evidence type="ECO:0000313" key="5">
    <source>
        <dbReference type="Proteomes" id="UP001597138"/>
    </source>
</evidence>
<organism evidence="4 5">
    <name type="scientific">Flavobacterium artemisiae</name>
    <dbReference type="NCBI Taxonomy" id="2126556"/>
    <lineage>
        <taxon>Bacteria</taxon>
        <taxon>Pseudomonadati</taxon>
        <taxon>Bacteroidota</taxon>
        <taxon>Flavobacteriia</taxon>
        <taxon>Flavobacteriales</taxon>
        <taxon>Flavobacteriaceae</taxon>
        <taxon>Flavobacterium</taxon>
    </lineage>
</organism>
<keyword evidence="1" id="KW-0433">Leucine-rich repeat</keyword>
<evidence type="ECO:0000313" key="4">
    <source>
        <dbReference type="EMBL" id="MFD1603421.1"/>
    </source>
</evidence>
<keyword evidence="3" id="KW-0812">Transmembrane</keyword>
<evidence type="ECO:0000256" key="3">
    <source>
        <dbReference type="SAM" id="Phobius"/>
    </source>
</evidence>
<keyword evidence="3" id="KW-1133">Transmembrane helix</keyword>
<dbReference type="EMBL" id="JBHUDZ010000012">
    <property type="protein sequence ID" value="MFD1603421.1"/>
    <property type="molecule type" value="Genomic_DNA"/>
</dbReference>
<evidence type="ECO:0000256" key="1">
    <source>
        <dbReference type="ARBA" id="ARBA00022614"/>
    </source>
</evidence>
<dbReference type="PANTHER" id="PTHR48051">
    <property type="match status" value="1"/>
</dbReference>
<proteinExistence type="predicted"/>
<dbReference type="SUPFAM" id="SSF52075">
    <property type="entry name" value="Outer arm dynein light chain 1"/>
    <property type="match status" value="1"/>
</dbReference>
<keyword evidence="3" id="KW-0472">Membrane</keyword>
<feature type="transmembrane region" description="Helical" evidence="3">
    <location>
        <begin position="73"/>
        <end position="94"/>
    </location>
</feature>
<comment type="caution">
    <text evidence="4">The sequence shown here is derived from an EMBL/GenBank/DDBJ whole genome shotgun (WGS) entry which is preliminary data.</text>
</comment>
<dbReference type="InterPro" id="IPR050216">
    <property type="entry name" value="LRR_domain-containing"/>
</dbReference>
<protein>
    <recommendedName>
        <fullName evidence="6">Leucine rich repeat-containing protein</fullName>
    </recommendedName>
</protein>
<dbReference type="RefSeq" id="WP_379815241.1">
    <property type="nucleotide sequence ID" value="NZ_JBHUDZ010000012.1"/>
</dbReference>
<feature type="transmembrane region" description="Helical" evidence="3">
    <location>
        <begin position="146"/>
        <end position="168"/>
    </location>
</feature>
<evidence type="ECO:0000256" key="2">
    <source>
        <dbReference type="ARBA" id="ARBA00022737"/>
    </source>
</evidence>
<dbReference type="PROSITE" id="PS51450">
    <property type="entry name" value="LRR"/>
    <property type="match status" value="1"/>
</dbReference>
<feature type="transmembrane region" description="Helical" evidence="3">
    <location>
        <begin position="43"/>
        <end position="67"/>
    </location>
</feature>
<feature type="transmembrane region" description="Helical" evidence="3">
    <location>
        <begin position="106"/>
        <end position="134"/>
    </location>
</feature>
<sequence length="270" mass="30976">MGLLFLAGFTPFGYVFIALVFLSFLIAYFWLKSSKKENKLGCLSVGFTALLIWFVLMFPTFFSFMIIENGNTLARVGVGAFWVVILLFGLYFVFAKNTTKGKNIIFSIFKYVLITIFTGLFLVLFFGMAYYSYLRLFTTEKNGDPIWAAFLCIFFVAVLIIAGFGVFTRNNETVKKEKTTFYDLEKAKLKPDLVIELDLSKAKLKTFPEEILKFRNLKFLVLSDNELTELPNEINKLQKLIGIDLSNNPISDSERGRIRKQLSKEVEIVF</sequence>
<dbReference type="PANTHER" id="PTHR48051:SF54">
    <property type="entry name" value="LEUCINE-RICH REPEAT-CONTAINING PROTEIN"/>
    <property type="match status" value="1"/>
</dbReference>
<dbReference type="InterPro" id="IPR001611">
    <property type="entry name" value="Leu-rich_rpt"/>
</dbReference>
<feature type="transmembrane region" description="Helical" evidence="3">
    <location>
        <begin position="12"/>
        <end position="31"/>
    </location>
</feature>
<dbReference type="InterPro" id="IPR032675">
    <property type="entry name" value="LRR_dom_sf"/>
</dbReference>
<dbReference type="Pfam" id="PF00560">
    <property type="entry name" value="LRR_1"/>
    <property type="match status" value="1"/>
</dbReference>